<dbReference type="EMBL" id="CAJJDP010000043">
    <property type="protein sequence ID" value="CAD8163561.1"/>
    <property type="molecule type" value="Genomic_DNA"/>
</dbReference>
<organism evidence="1 2">
    <name type="scientific">Paramecium octaurelia</name>
    <dbReference type="NCBI Taxonomy" id="43137"/>
    <lineage>
        <taxon>Eukaryota</taxon>
        <taxon>Sar</taxon>
        <taxon>Alveolata</taxon>
        <taxon>Ciliophora</taxon>
        <taxon>Intramacronucleata</taxon>
        <taxon>Oligohymenophorea</taxon>
        <taxon>Peniculida</taxon>
        <taxon>Parameciidae</taxon>
        <taxon>Paramecium</taxon>
    </lineage>
</organism>
<gene>
    <name evidence="1" type="ORF">POCTA_138.1.T0430226</name>
</gene>
<dbReference type="AlphaFoldDB" id="A0A8S1UE80"/>
<dbReference type="Proteomes" id="UP000683925">
    <property type="component" value="Unassembled WGS sequence"/>
</dbReference>
<name>A0A8S1UE80_PAROT</name>
<evidence type="ECO:0000313" key="2">
    <source>
        <dbReference type="Proteomes" id="UP000683925"/>
    </source>
</evidence>
<keyword evidence="2" id="KW-1185">Reference proteome</keyword>
<comment type="caution">
    <text evidence="1">The sequence shown here is derived from an EMBL/GenBank/DDBJ whole genome shotgun (WGS) entry which is preliminary data.</text>
</comment>
<reference evidence="1" key="1">
    <citation type="submission" date="2021-01" db="EMBL/GenBank/DDBJ databases">
        <authorList>
            <consortium name="Genoscope - CEA"/>
            <person name="William W."/>
        </authorList>
    </citation>
    <scope>NUCLEOTIDE SEQUENCE</scope>
</reference>
<protein>
    <submittedName>
        <fullName evidence="1">Uncharacterized protein</fullName>
    </submittedName>
</protein>
<sequence length="326" mass="39179">MDKQNYLLGNNNIMANVNHSRTIKTSYGVEAIQYQEKYIHDITQYRIARPQSQTFIPLQLNVINQIVNKFDIKWSNKWKYSNFYKQRINQNQHILISHKQQFKERDCITSDISKYKSQVQPKINLIKNTQMGIQFINALQSKIKIQLLVDLIKIHQIILMIFLIYYANFNVNIIFEISIVRFTIIIINIYCKVINQVEIVIHIRILQTNFACMNFHYPFYQTKQKLIKIIQKLRKSHFLYKFIYQLLPKRLCSMMKLNNLKNIVFNLNRNPYSNIKKTFKLEVSINVNTSYKCQHQFLLYQSESDKIAQNPFWYEKSSTMDYLLMI</sequence>
<accession>A0A8S1UE80</accession>
<proteinExistence type="predicted"/>
<evidence type="ECO:0000313" key="1">
    <source>
        <dbReference type="EMBL" id="CAD8163561.1"/>
    </source>
</evidence>